<dbReference type="OrthoDB" id="6020543at2759"/>
<protein>
    <submittedName>
        <fullName evidence="9">Uncharacterized protein, isoform A</fullName>
    </submittedName>
    <submittedName>
        <fullName evidence="10">Uncharacterized protein, isoform B</fullName>
    </submittedName>
    <submittedName>
        <fullName evidence="11">Uncharacterized protein, isoform D</fullName>
    </submittedName>
</protein>
<feature type="chain" id="PRO_5014298822" evidence="7">
    <location>
        <begin position="23"/>
        <end position="257"/>
    </location>
</feature>
<feature type="signal peptide" evidence="7">
    <location>
        <begin position="1"/>
        <end position="22"/>
    </location>
</feature>
<dbReference type="EMBL" id="CH933809">
    <property type="protein sequence ID" value="KRG06070.1"/>
    <property type="molecule type" value="Genomic_DNA"/>
</dbReference>
<dbReference type="GO" id="GO:0008061">
    <property type="term" value="F:chitin binding"/>
    <property type="evidence" value="ECO:0007669"/>
    <property type="project" value="UniProtKB-KW"/>
</dbReference>
<reference evidence="9" key="3">
    <citation type="submission" date="2015-11" db="EMBL/GenBank/DDBJ databases">
        <authorList>
            <consortium name="FlyBase"/>
        </authorList>
    </citation>
    <scope>NUCLEOTIDE SEQUENCE</scope>
    <source>
        <strain evidence="9">TSC#15081-1352.22</strain>
    </source>
</reference>
<evidence type="ECO:0000313" key="11">
    <source>
        <dbReference type="EMBL" id="KRG06071.1"/>
    </source>
</evidence>
<keyword evidence="2 7" id="KW-0732">Signal</keyword>
<dbReference type="SMART" id="SM00494">
    <property type="entry name" value="ChtBD2"/>
    <property type="match status" value="3"/>
</dbReference>
<dbReference type="EMBL" id="CH933809">
    <property type="protein sequence ID" value="KRG06071.1"/>
    <property type="molecule type" value="Genomic_DNA"/>
</dbReference>
<keyword evidence="1" id="KW-0147">Chitin-binding</keyword>
<reference evidence="9 12" key="1">
    <citation type="journal article" date="2007" name="Nature">
        <title>Evolution of genes and genomes on the Drosophila phylogeny.</title>
        <authorList>
            <consortium name="Drosophila 12 Genomes Consortium"/>
            <person name="Clark A.G."/>
            <person name="Eisen M.B."/>
            <person name="Smith D.R."/>
            <person name="Bergman C.M."/>
            <person name="Oliver B."/>
            <person name="Markow T.A."/>
            <person name="Kaufman T.C."/>
            <person name="Kellis M."/>
            <person name="Gelbart W."/>
            <person name="Iyer V.N."/>
            <person name="Pollard D.A."/>
            <person name="Sackton T.B."/>
            <person name="Larracuente A.M."/>
            <person name="Singh N.D."/>
            <person name="Abad J.P."/>
            <person name="Abt D.N."/>
            <person name="Adryan B."/>
            <person name="Aguade M."/>
            <person name="Akashi H."/>
            <person name="Anderson W.W."/>
            <person name="Aquadro C.F."/>
            <person name="Ardell D.H."/>
            <person name="Arguello R."/>
            <person name="Artieri C.G."/>
            <person name="Barbash D.A."/>
            <person name="Barker D."/>
            <person name="Barsanti P."/>
            <person name="Batterham P."/>
            <person name="Batzoglou S."/>
            <person name="Begun D."/>
            <person name="Bhutkar A."/>
            <person name="Blanco E."/>
            <person name="Bosak S.A."/>
            <person name="Bradley R.K."/>
            <person name="Brand A.D."/>
            <person name="Brent M.R."/>
            <person name="Brooks A.N."/>
            <person name="Brown R.H."/>
            <person name="Butlin R.K."/>
            <person name="Caggese C."/>
            <person name="Calvi B.R."/>
            <person name="Bernardo de Carvalho A."/>
            <person name="Caspi A."/>
            <person name="Castrezana S."/>
            <person name="Celniker S.E."/>
            <person name="Chang J.L."/>
            <person name="Chapple C."/>
            <person name="Chatterji S."/>
            <person name="Chinwalla A."/>
            <person name="Civetta A."/>
            <person name="Clifton S.W."/>
            <person name="Comeron J.M."/>
            <person name="Costello J.C."/>
            <person name="Coyne J.A."/>
            <person name="Daub J."/>
            <person name="David R.G."/>
            <person name="Delcher A.L."/>
            <person name="Delehaunty K."/>
            <person name="Do C.B."/>
            <person name="Ebling H."/>
            <person name="Edwards K."/>
            <person name="Eickbush T."/>
            <person name="Evans J.D."/>
            <person name="Filipski A."/>
            <person name="Findeiss S."/>
            <person name="Freyhult E."/>
            <person name="Fulton L."/>
            <person name="Fulton R."/>
            <person name="Garcia A.C."/>
            <person name="Gardiner A."/>
            <person name="Garfield D.A."/>
            <person name="Garvin B.E."/>
            <person name="Gibson G."/>
            <person name="Gilbert D."/>
            <person name="Gnerre S."/>
            <person name="Godfrey J."/>
            <person name="Good R."/>
            <person name="Gotea V."/>
            <person name="Gravely B."/>
            <person name="Greenberg A.J."/>
            <person name="Griffiths-Jones S."/>
            <person name="Gross S."/>
            <person name="Guigo R."/>
            <person name="Gustafson E.A."/>
            <person name="Haerty W."/>
            <person name="Hahn M.W."/>
            <person name="Halligan D.L."/>
            <person name="Halpern A.L."/>
            <person name="Halter G.M."/>
            <person name="Han M.V."/>
            <person name="Heger A."/>
            <person name="Hillier L."/>
            <person name="Hinrichs A.S."/>
            <person name="Holmes I."/>
            <person name="Hoskins R.A."/>
            <person name="Hubisz M.J."/>
            <person name="Hultmark D."/>
            <person name="Huntley M.A."/>
            <person name="Jaffe D.B."/>
            <person name="Jagadeeshan S."/>
            <person name="Jeck W.R."/>
            <person name="Johnson J."/>
            <person name="Jones C.D."/>
            <person name="Jordan W.C."/>
            <person name="Karpen G.H."/>
            <person name="Kataoka E."/>
            <person name="Keightley P.D."/>
            <person name="Kheradpour P."/>
            <person name="Kirkness E.F."/>
            <person name="Koerich L.B."/>
            <person name="Kristiansen K."/>
            <person name="Kudrna D."/>
            <person name="Kulathinal R.J."/>
            <person name="Kumar S."/>
            <person name="Kwok R."/>
            <person name="Lander E."/>
            <person name="Langley C.H."/>
            <person name="Lapoint R."/>
            <person name="Lazzaro B.P."/>
            <person name="Lee S.J."/>
            <person name="Levesque L."/>
            <person name="Li R."/>
            <person name="Lin C.F."/>
            <person name="Lin M.F."/>
            <person name="Lindblad-Toh K."/>
            <person name="Llopart A."/>
            <person name="Long M."/>
            <person name="Low L."/>
            <person name="Lozovsky E."/>
            <person name="Lu J."/>
            <person name="Luo M."/>
            <person name="Machado C.A."/>
            <person name="Makalowski W."/>
            <person name="Marzo M."/>
            <person name="Matsuda M."/>
            <person name="Matzkin L."/>
            <person name="McAllister B."/>
            <person name="McBride C.S."/>
            <person name="McKernan B."/>
            <person name="McKernan K."/>
            <person name="Mendez-Lago M."/>
            <person name="Minx P."/>
            <person name="Mollenhauer M.U."/>
            <person name="Montooth K."/>
            <person name="Mount S.M."/>
            <person name="Mu X."/>
            <person name="Myers E."/>
            <person name="Negre B."/>
            <person name="Newfeld S."/>
            <person name="Nielsen R."/>
            <person name="Noor M.A."/>
            <person name="O'Grady P."/>
            <person name="Pachter L."/>
            <person name="Papaceit M."/>
            <person name="Parisi M.J."/>
            <person name="Parisi M."/>
            <person name="Parts L."/>
            <person name="Pedersen J.S."/>
            <person name="Pesole G."/>
            <person name="Phillippy A.M."/>
            <person name="Ponting C.P."/>
            <person name="Pop M."/>
            <person name="Porcelli D."/>
            <person name="Powell J.R."/>
            <person name="Prohaska S."/>
            <person name="Pruitt K."/>
            <person name="Puig M."/>
            <person name="Quesneville H."/>
            <person name="Ram K.R."/>
            <person name="Rand D."/>
            <person name="Rasmussen M.D."/>
            <person name="Reed L.K."/>
            <person name="Reenan R."/>
            <person name="Reily A."/>
            <person name="Remington K.A."/>
            <person name="Rieger T.T."/>
            <person name="Ritchie M.G."/>
            <person name="Robin C."/>
            <person name="Rogers Y.H."/>
            <person name="Rohde C."/>
            <person name="Rozas J."/>
            <person name="Rubenfield M.J."/>
            <person name="Ruiz A."/>
            <person name="Russo S."/>
            <person name="Salzberg S.L."/>
            <person name="Sanchez-Gracia A."/>
            <person name="Saranga D.J."/>
            <person name="Sato H."/>
            <person name="Schaeffer S.W."/>
            <person name="Schatz M.C."/>
            <person name="Schlenke T."/>
            <person name="Schwartz R."/>
            <person name="Segarra C."/>
            <person name="Singh R.S."/>
            <person name="Sirot L."/>
            <person name="Sirota M."/>
            <person name="Sisneros N.B."/>
            <person name="Smith C.D."/>
            <person name="Smith T.F."/>
            <person name="Spieth J."/>
            <person name="Stage D.E."/>
            <person name="Stark A."/>
            <person name="Stephan W."/>
            <person name="Strausberg R.L."/>
            <person name="Strempel S."/>
            <person name="Sturgill D."/>
            <person name="Sutton G."/>
            <person name="Sutton G.G."/>
            <person name="Tao W."/>
            <person name="Teichmann S."/>
            <person name="Tobari Y.N."/>
            <person name="Tomimura Y."/>
            <person name="Tsolas J.M."/>
            <person name="Valente V.L."/>
            <person name="Venter E."/>
            <person name="Venter J.C."/>
            <person name="Vicario S."/>
            <person name="Vieira F.G."/>
            <person name="Vilella A.J."/>
            <person name="Villasante A."/>
            <person name="Walenz B."/>
            <person name="Wang J."/>
            <person name="Wasserman M."/>
            <person name="Watts T."/>
            <person name="Wilson D."/>
            <person name="Wilson R.K."/>
            <person name="Wing R.A."/>
            <person name="Wolfner M.F."/>
            <person name="Wong A."/>
            <person name="Wong G.K."/>
            <person name="Wu C.I."/>
            <person name="Wu G."/>
            <person name="Yamamoto D."/>
            <person name="Yang H.P."/>
            <person name="Yang S.P."/>
            <person name="Yorke J.A."/>
            <person name="Yoshida K."/>
            <person name="Zdobnov E."/>
            <person name="Zhang P."/>
            <person name="Zhang Y."/>
            <person name="Zimin A.V."/>
            <person name="Baldwin J."/>
            <person name="Abdouelleil A."/>
            <person name="Abdulkadir J."/>
            <person name="Abebe A."/>
            <person name="Abera B."/>
            <person name="Abreu J."/>
            <person name="Acer S.C."/>
            <person name="Aftuck L."/>
            <person name="Alexander A."/>
            <person name="An P."/>
            <person name="Anderson E."/>
            <person name="Anderson S."/>
            <person name="Arachi H."/>
            <person name="Azer M."/>
            <person name="Bachantsang P."/>
            <person name="Barry A."/>
            <person name="Bayul T."/>
            <person name="Berlin A."/>
            <person name="Bessette D."/>
            <person name="Bloom T."/>
            <person name="Blye J."/>
            <person name="Boguslavskiy L."/>
            <person name="Bonnet C."/>
            <person name="Boukhgalter B."/>
            <person name="Bourzgui I."/>
            <person name="Brown A."/>
            <person name="Cahill P."/>
            <person name="Channer S."/>
            <person name="Cheshatsang Y."/>
            <person name="Chuda L."/>
            <person name="Citroen M."/>
            <person name="Collymore A."/>
            <person name="Cooke P."/>
            <person name="Costello M."/>
            <person name="D'Aco K."/>
            <person name="Daza R."/>
            <person name="De Haan G."/>
            <person name="DeGray S."/>
            <person name="DeMaso C."/>
            <person name="Dhargay N."/>
            <person name="Dooley K."/>
            <person name="Dooley E."/>
            <person name="Doricent M."/>
            <person name="Dorje P."/>
            <person name="Dorjee K."/>
            <person name="Dupes A."/>
            <person name="Elong R."/>
            <person name="Falk J."/>
            <person name="Farina A."/>
            <person name="Faro S."/>
            <person name="Ferguson D."/>
            <person name="Fisher S."/>
            <person name="Foley C.D."/>
            <person name="Franke A."/>
            <person name="Friedrich D."/>
            <person name="Gadbois L."/>
            <person name="Gearin G."/>
            <person name="Gearin C.R."/>
            <person name="Giannoukos G."/>
            <person name="Goode T."/>
            <person name="Graham J."/>
            <person name="Grandbois E."/>
            <person name="Grewal S."/>
            <person name="Gyaltsen K."/>
            <person name="Hafez N."/>
            <person name="Hagos B."/>
            <person name="Hall J."/>
            <person name="Henson C."/>
            <person name="Hollinger A."/>
            <person name="Honan T."/>
            <person name="Huard M.D."/>
            <person name="Hughes L."/>
            <person name="Hurhula B."/>
            <person name="Husby M.E."/>
            <person name="Kamat A."/>
            <person name="Kanga B."/>
            <person name="Kashin S."/>
            <person name="Khazanovich D."/>
            <person name="Kisner P."/>
            <person name="Lance K."/>
            <person name="Lara M."/>
            <person name="Lee W."/>
            <person name="Lennon N."/>
            <person name="Letendre F."/>
            <person name="LeVine R."/>
            <person name="Lipovsky A."/>
            <person name="Liu X."/>
            <person name="Liu J."/>
            <person name="Liu S."/>
            <person name="Lokyitsang T."/>
            <person name="Lokyitsang Y."/>
            <person name="Lubonja R."/>
            <person name="Lui A."/>
            <person name="MacDonald P."/>
            <person name="Magnisalis V."/>
            <person name="Maru K."/>
            <person name="Matthews C."/>
            <person name="McCusker W."/>
            <person name="McDonough S."/>
            <person name="Mehta T."/>
            <person name="Meldrim J."/>
            <person name="Meneus L."/>
            <person name="Mihai O."/>
            <person name="Mihalev A."/>
            <person name="Mihova T."/>
            <person name="Mittelman R."/>
            <person name="Mlenga V."/>
            <person name="Montmayeur A."/>
            <person name="Mulrain L."/>
            <person name="Navidi A."/>
            <person name="Naylor J."/>
            <person name="Negash T."/>
            <person name="Nguyen T."/>
            <person name="Nguyen N."/>
            <person name="Nicol R."/>
            <person name="Norbu C."/>
            <person name="Norbu N."/>
            <person name="Novod N."/>
            <person name="O'Neill B."/>
            <person name="Osman S."/>
            <person name="Markiewicz E."/>
            <person name="Oyono O.L."/>
            <person name="Patti C."/>
            <person name="Phunkhang P."/>
            <person name="Pierre F."/>
            <person name="Priest M."/>
            <person name="Raghuraman S."/>
            <person name="Rege F."/>
            <person name="Reyes R."/>
            <person name="Rise C."/>
            <person name="Rogov P."/>
            <person name="Ross K."/>
            <person name="Ryan E."/>
            <person name="Settipalli S."/>
            <person name="Shea T."/>
            <person name="Sherpa N."/>
            <person name="Shi L."/>
            <person name="Shih D."/>
            <person name="Sparrow T."/>
            <person name="Spaulding J."/>
            <person name="Stalker J."/>
            <person name="Stange-Thomann N."/>
            <person name="Stavropoulos S."/>
            <person name="Stone C."/>
            <person name="Strader C."/>
            <person name="Tesfaye S."/>
            <person name="Thomson T."/>
            <person name="Thoulutsang Y."/>
            <person name="Thoulutsang D."/>
            <person name="Topham K."/>
            <person name="Topping I."/>
            <person name="Tsamla T."/>
            <person name="Vassiliev H."/>
            <person name="Vo A."/>
            <person name="Wangchuk T."/>
            <person name="Wangdi T."/>
            <person name="Weiand M."/>
            <person name="Wilkinson J."/>
            <person name="Wilson A."/>
            <person name="Yadav S."/>
            <person name="Young G."/>
            <person name="Yu Q."/>
            <person name="Zembek L."/>
            <person name="Zhong D."/>
            <person name="Zimmer A."/>
            <person name="Zwirko Z."/>
            <person name="Jaffe D.B."/>
            <person name="Alvarez P."/>
            <person name="Brockman W."/>
            <person name="Butler J."/>
            <person name="Chin C."/>
            <person name="Gnerre S."/>
            <person name="Grabherr M."/>
            <person name="Kleber M."/>
            <person name="Mauceli E."/>
            <person name="MacCallum I."/>
        </authorList>
    </citation>
    <scope>NUCLEOTIDE SEQUENCE [LARGE SCALE GENOMIC DNA]</scope>
    <source>
        <strain evidence="9">TSC#15081-1352.22</strain>
        <strain evidence="12">Tucson 15081-1352.22</strain>
    </source>
</reference>
<dbReference type="KEGG" id="dmo:Dmoj_GI12216"/>
<keyword evidence="12" id="KW-1185">Reference proteome</keyword>
<dbReference type="eggNOG" id="ENOG502TB24">
    <property type="taxonomic scope" value="Eukaryota"/>
</dbReference>
<feature type="domain" description="Chitin-binding type-2" evidence="8">
    <location>
        <begin position="25"/>
        <end position="82"/>
    </location>
</feature>
<feature type="region of interest" description="Disordered" evidence="6">
    <location>
        <begin position="85"/>
        <end position="116"/>
    </location>
</feature>
<dbReference type="EMBL" id="CH933809">
    <property type="protein sequence ID" value="EDW18221.1"/>
    <property type="molecule type" value="Genomic_DNA"/>
</dbReference>
<dbReference type="Proteomes" id="UP000009192">
    <property type="component" value="Unassembled WGS sequence"/>
</dbReference>
<evidence type="ECO:0000256" key="6">
    <source>
        <dbReference type="SAM" id="MobiDB-lite"/>
    </source>
</evidence>
<dbReference type="HOGENOM" id="CLU_089077_0_0_1"/>
<evidence type="ECO:0000259" key="8">
    <source>
        <dbReference type="PROSITE" id="PS50940"/>
    </source>
</evidence>
<feature type="compositionally biased region" description="Acidic residues" evidence="6">
    <location>
        <begin position="85"/>
        <end position="104"/>
    </location>
</feature>
<feature type="domain" description="Chitin-binding type-2" evidence="8">
    <location>
        <begin position="196"/>
        <end position="252"/>
    </location>
</feature>
<dbReference type="AlphaFoldDB" id="B4KUJ3"/>
<evidence type="ECO:0000256" key="5">
    <source>
        <dbReference type="ARBA" id="ARBA00023180"/>
    </source>
</evidence>
<evidence type="ECO:0000256" key="4">
    <source>
        <dbReference type="ARBA" id="ARBA00023157"/>
    </source>
</evidence>
<sequence>MHRACLYSIAVVVLACLGCVWGDVFEECADSEAETFVASWQNCQSYVYCNGDDSIMGECEDGQYFDPESGTCDDAENVKCFLDEVDEPSTEEEEKEEEETDEPETPAVDPTPPTMETPTQVEVVQAAPVVKPSCPITDDPTQVIFMASNDSCTDYYLCYHGNAMQMQCTNQLHFNVKTGQCDLPENAQCPLDQFAPHKCLPHMTDFFPHPDKCSYFYYCIKGFLTLQQCPFYYGWDIERRSCVQLNVAKCYGNARRA</sequence>
<feature type="domain" description="Chitin-binding type-2" evidence="8">
    <location>
        <begin position="131"/>
        <end position="191"/>
    </location>
</feature>
<reference evidence="9" key="2">
    <citation type="journal article" date="2008" name="Bioinformatics">
        <title>Assembly reconciliation.</title>
        <authorList>
            <person name="Zimin A.V."/>
            <person name="Smith D.R."/>
            <person name="Sutton G."/>
            <person name="Yorke J.A."/>
        </authorList>
    </citation>
    <scope>NUCLEOTIDE SEQUENCE</scope>
    <source>
        <strain evidence="9">TSC#15081-1352.22</strain>
    </source>
</reference>
<evidence type="ECO:0000313" key="9">
    <source>
        <dbReference type="EMBL" id="EDW18221.1"/>
    </source>
</evidence>
<dbReference type="PANTHER" id="PTHR23301">
    <property type="entry name" value="CHITIN BINDING PERITROPHIN-A"/>
    <property type="match status" value="1"/>
</dbReference>
<evidence type="ECO:0000256" key="7">
    <source>
        <dbReference type="SAM" id="SignalP"/>
    </source>
</evidence>
<organism evidence="9 12">
    <name type="scientific">Drosophila mojavensis</name>
    <name type="common">Fruit fly</name>
    <dbReference type="NCBI Taxonomy" id="7230"/>
    <lineage>
        <taxon>Eukaryota</taxon>
        <taxon>Metazoa</taxon>
        <taxon>Ecdysozoa</taxon>
        <taxon>Arthropoda</taxon>
        <taxon>Hexapoda</taxon>
        <taxon>Insecta</taxon>
        <taxon>Pterygota</taxon>
        <taxon>Neoptera</taxon>
        <taxon>Endopterygota</taxon>
        <taxon>Diptera</taxon>
        <taxon>Brachycera</taxon>
        <taxon>Muscomorpha</taxon>
        <taxon>Ephydroidea</taxon>
        <taxon>Drosophilidae</taxon>
        <taxon>Drosophila</taxon>
    </lineage>
</organism>
<dbReference type="SMR" id="B4KUJ3"/>
<evidence type="ECO:0000256" key="2">
    <source>
        <dbReference type="ARBA" id="ARBA00022729"/>
    </source>
</evidence>
<evidence type="ECO:0000313" key="10">
    <source>
        <dbReference type="EMBL" id="KRG06070.1"/>
    </source>
</evidence>
<dbReference type="FunCoup" id="B4KUJ3">
    <property type="interactions" value="26"/>
</dbReference>
<keyword evidence="4" id="KW-1015">Disulfide bond</keyword>
<dbReference type="PROSITE" id="PS50940">
    <property type="entry name" value="CHIT_BIND_II"/>
    <property type="match status" value="3"/>
</dbReference>
<dbReference type="PANTHER" id="PTHR23301:SF0">
    <property type="entry name" value="CHITIN-BINDING TYPE-2 DOMAIN-CONTAINING PROTEIN-RELATED"/>
    <property type="match status" value="1"/>
</dbReference>
<dbReference type="InterPro" id="IPR051940">
    <property type="entry name" value="Chitin_bind-dev_reg"/>
</dbReference>
<evidence type="ECO:0000256" key="3">
    <source>
        <dbReference type="ARBA" id="ARBA00022737"/>
    </source>
</evidence>
<proteinExistence type="predicted"/>
<dbReference type="GO" id="GO:0005576">
    <property type="term" value="C:extracellular region"/>
    <property type="evidence" value="ECO:0007669"/>
    <property type="project" value="InterPro"/>
</dbReference>
<evidence type="ECO:0000313" key="12">
    <source>
        <dbReference type="Proteomes" id="UP000009192"/>
    </source>
</evidence>
<dbReference type="Pfam" id="PF01607">
    <property type="entry name" value="CBM_14"/>
    <property type="match status" value="3"/>
</dbReference>
<keyword evidence="5" id="KW-0325">Glycoprotein</keyword>
<dbReference type="InterPro" id="IPR002557">
    <property type="entry name" value="Chitin-bd_dom"/>
</dbReference>
<gene>
    <name evidence="9" type="primary">Dmoj\GI12216</name>
    <name evidence="9" type="ORF">Dmoj_GI12216</name>
</gene>
<dbReference type="InterPro" id="IPR036508">
    <property type="entry name" value="Chitin-bd_dom_sf"/>
</dbReference>
<dbReference type="PROSITE" id="PS51257">
    <property type="entry name" value="PROKAR_LIPOPROTEIN"/>
    <property type="match status" value="1"/>
</dbReference>
<dbReference type="OMA" id="QVIFMAS"/>
<dbReference type="Gene3D" id="2.170.140.10">
    <property type="entry name" value="Chitin binding domain"/>
    <property type="match status" value="3"/>
</dbReference>
<evidence type="ECO:0000256" key="1">
    <source>
        <dbReference type="ARBA" id="ARBA00022669"/>
    </source>
</evidence>
<dbReference type="SUPFAM" id="SSF57625">
    <property type="entry name" value="Invertebrate chitin-binding proteins"/>
    <property type="match status" value="3"/>
</dbReference>
<keyword evidence="3" id="KW-0677">Repeat</keyword>
<dbReference type="InParanoid" id="B4KUJ3"/>
<name>B4KUJ3_DROMO</name>
<accession>B4KUJ3</accession>